<feature type="compositionally biased region" description="Low complexity" evidence="1">
    <location>
        <begin position="154"/>
        <end position="196"/>
    </location>
</feature>
<gene>
    <name evidence="2" type="ORF">U9M48_023180</name>
</gene>
<dbReference type="AlphaFoldDB" id="A0AAQ3TK25"/>
<reference evidence="2 3" key="1">
    <citation type="submission" date="2024-02" db="EMBL/GenBank/DDBJ databases">
        <title>High-quality chromosome-scale genome assembly of Pensacola bahiagrass (Paspalum notatum Flugge var. saurae).</title>
        <authorList>
            <person name="Vega J.M."/>
            <person name="Podio M."/>
            <person name="Orjuela J."/>
            <person name="Siena L.A."/>
            <person name="Pessino S.C."/>
            <person name="Combes M.C."/>
            <person name="Mariac C."/>
            <person name="Albertini E."/>
            <person name="Pupilli F."/>
            <person name="Ortiz J.P.A."/>
            <person name="Leblanc O."/>
        </authorList>
    </citation>
    <scope>NUCLEOTIDE SEQUENCE [LARGE SCALE GENOMIC DNA]</scope>
    <source>
        <strain evidence="2">R1</strain>
        <tissue evidence="2">Leaf</tissue>
    </source>
</reference>
<name>A0AAQ3TK25_PASNO</name>
<feature type="compositionally biased region" description="Low complexity" evidence="1">
    <location>
        <begin position="205"/>
        <end position="250"/>
    </location>
</feature>
<feature type="region of interest" description="Disordered" evidence="1">
    <location>
        <begin position="391"/>
        <end position="411"/>
    </location>
</feature>
<accession>A0AAQ3TK25</accession>
<dbReference type="Proteomes" id="UP001341281">
    <property type="component" value="Chromosome 05"/>
</dbReference>
<evidence type="ECO:0000313" key="3">
    <source>
        <dbReference type="Proteomes" id="UP001341281"/>
    </source>
</evidence>
<feature type="compositionally biased region" description="Low complexity" evidence="1">
    <location>
        <begin position="44"/>
        <end position="78"/>
    </location>
</feature>
<feature type="compositionally biased region" description="Low complexity" evidence="1">
    <location>
        <begin position="99"/>
        <end position="136"/>
    </location>
</feature>
<evidence type="ECO:0000313" key="2">
    <source>
        <dbReference type="EMBL" id="WVZ75090.1"/>
    </source>
</evidence>
<dbReference type="EMBL" id="CP144749">
    <property type="protein sequence ID" value="WVZ75090.1"/>
    <property type="molecule type" value="Genomic_DNA"/>
</dbReference>
<feature type="region of interest" description="Disordered" evidence="1">
    <location>
        <begin position="281"/>
        <end position="304"/>
    </location>
</feature>
<organism evidence="2 3">
    <name type="scientific">Paspalum notatum var. saurae</name>
    <dbReference type="NCBI Taxonomy" id="547442"/>
    <lineage>
        <taxon>Eukaryota</taxon>
        <taxon>Viridiplantae</taxon>
        <taxon>Streptophyta</taxon>
        <taxon>Embryophyta</taxon>
        <taxon>Tracheophyta</taxon>
        <taxon>Spermatophyta</taxon>
        <taxon>Magnoliopsida</taxon>
        <taxon>Liliopsida</taxon>
        <taxon>Poales</taxon>
        <taxon>Poaceae</taxon>
        <taxon>PACMAD clade</taxon>
        <taxon>Panicoideae</taxon>
        <taxon>Andropogonodae</taxon>
        <taxon>Paspaleae</taxon>
        <taxon>Paspalinae</taxon>
        <taxon>Paspalum</taxon>
    </lineage>
</organism>
<proteinExistence type="predicted"/>
<sequence length="411" mass="41421">MQSAVGHAARSSLSRCCALRLARSEHPPCTMTSSWLMAPARTASTCSASHPPTTATSAPAACSAARPDMARTSAATAAGPPPAPATTASRPPSARHSRSTAASARSGSPAPPSATRRASADAAPAATARARFSLARHSAKSARMPTRAARAWDRSSASATRPSITPSAAPSAARASAPDADAAASTTAPAFTRASSVAPPRSSFPSLATRSSRPTTSAASASPSPTSASTAMASASASRSSSSKSSPWTPKAASTSAALVSCVAMTSLFLSDSLASARSLRSAGSPGPCATRDRTRSGSAGCLGVGMRSTPMERCATHQSWMRRRRVWLGMSVKSASGARVTGQVVLPVATHDSMLARSYVCPVDTVTGSRISSSEMGHRKYHGTCTPAVSRLPSASPGPGIAPTAPVVPR</sequence>
<protein>
    <submittedName>
        <fullName evidence="2">Uncharacterized protein</fullName>
    </submittedName>
</protein>
<feature type="region of interest" description="Disordered" evidence="1">
    <location>
        <begin position="44"/>
        <end position="250"/>
    </location>
</feature>
<keyword evidence="3" id="KW-1185">Reference proteome</keyword>
<evidence type="ECO:0000256" key="1">
    <source>
        <dbReference type="SAM" id="MobiDB-lite"/>
    </source>
</evidence>